<feature type="domain" description="Cell wall hydrolase SleB" evidence="2">
    <location>
        <begin position="55"/>
        <end position="156"/>
    </location>
</feature>
<dbReference type="EMBL" id="QFPW01000004">
    <property type="protein sequence ID" value="PZQ50489.1"/>
    <property type="molecule type" value="Genomic_DNA"/>
</dbReference>
<evidence type="ECO:0000313" key="3">
    <source>
        <dbReference type="EMBL" id="PZQ50489.1"/>
    </source>
</evidence>
<evidence type="ECO:0000256" key="1">
    <source>
        <dbReference type="SAM" id="SignalP"/>
    </source>
</evidence>
<dbReference type="Pfam" id="PF07486">
    <property type="entry name" value="Hydrolase_2"/>
    <property type="match status" value="1"/>
</dbReference>
<feature type="signal peptide" evidence="1">
    <location>
        <begin position="1"/>
        <end position="22"/>
    </location>
</feature>
<keyword evidence="3" id="KW-0378">Hydrolase</keyword>
<dbReference type="Gene3D" id="1.10.10.2520">
    <property type="entry name" value="Cell wall hydrolase SleB, domain 1"/>
    <property type="match status" value="1"/>
</dbReference>
<dbReference type="AlphaFoldDB" id="A0A2W5NE10"/>
<comment type="caution">
    <text evidence="3">The sequence shown here is derived from an EMBL/GenBank/DDBJ whole genome shotgun (WGS) entry which is preliminary data.</text>
</comment>
<protein>
    <submittedName>
        <fullName evidence="3">Cell wall hydrolase</fullName>
    </submittedName>
</protein>
<accession>A0A2W5NE10</accession>
<sequence>MVMTALAGLATTLLLAAPGAAADVTKMTRNAPAATPGSADLDCLAEAIYFEAGGTGAKGEAAVAHVIMNRAKSPKFPGSVCGVVRQGCQFSYRCDGKSDALAQRDRREHAMKTARAVLAGEPDITDGAIFFHSAKAKPGWFGTRPRVGQIGGNVFYR</sequence>
<reference evidence="3 4" key="1">
    <citation type="submission" date="2017-08" db="EMBL/GenBank/DDBJ databases">
        <title>Infants hospitalized years apart are colonized by the same room-sourced microbial strains.</title>
        <authorList>
            <person name="Brooks B."/>
            <person name="Olm M.R."/>
            <person name="Firek B.A."/>
            <person name="Baker R."/>
            <person name="Thomas B.C."/>
            <person name="Morowitz M.J."/>
            <person name="Banfield J.F."/>
        </authorList>
    </citation>
    <scope>NUCLEOTIDE SEQUENCE [LARGE SCALE GENOMIC DNA]</scope>
    <source>
        <strain evidence="3">S2_005_002_R2_34</strain>
    </source>
</reference>
<organism evidence="3 4">
    <name type="scientific">Rhodovulum sulfidophilum</name>
    <name type="common">Rhodobacter sulfidophilus</name>
    <dbReference type="NCBI Taxonomy" id="35806"/>
    <lineage>
        <taxon>Bacteria</taxon>
        <taxon>Pseudomonadati</taxon>
        <taxon>Pseudomonadota</taxon>
        <taxon>Alphaproteobacteria</taxon>
        <taxon>Rhodobacterales</taxon>
        <taxon>Paracoccaceae</taxon>
        <taxon>Rhodovulum</taxon>
    </lineage>
</organism>
<keyword evidence="1" id="KW-0732">Signal</keyword>
<proteinExistence type="predicted"/>
<evidence type="ECO:0000313" key="4">
    <source>
        <dbReference type="Proteomes" id="UP000249185"/>
    </source>
</evidence>
<dbReference type="InterPro" id="IPR011105">
    <property type="entry name" value="Cell_wall_hydrolase_SleB"/>
</dbReference>
<evidence type="ECO:0000259" key="2">
    <source>
        <dbReference type="Pfam" id="PF07486"/>
    </source>
</evidence>
<dbReference type="Proteomes" id="UP000249185">
    <property type="component" value="Unassembled WGS sequence"/>
</dbReference>
<gene>
    <name evidence="3" type="ORF">DI556_08030</name>
</gene>
<name>A0A2W5NE10_RHOSU</name>
<feature type="chain" id="PRO_5015878105" evidence="1">
    <location>
        <begin position="23"/>
        <end position="157"/>
    </location>
</feature>
<dbReference type="InterPro" id="IPR042047">
    <property type="entry name" value="SleB_dom1"/>
</dbReference>
<dbReference type="GO" id="GO:0016787">
    <property type="term" value="F:hydrolase activity"/>
    <property type="evidence" value="ECO:0007669"/>
    <property type="project" value="UniProtKB-KW"/>
</dbReference>